<sequence length="84" mass="9291">MLHAVPEALPPHMRQLAEVATIVAAAGATADWLYHLKGDMCALRVIKDGVISVPVMIPADPDRDPEFFREAVKRLEAVVERMSR</sequence>
<gene>
    <name evidence="1" type="ORF">C1I98_08495</name>
</gene>
<proteinExistence type="predicted"/>
<dbReference type="AlphaFoldDB" id="A0A2W2GPL8"/>
<reference evidence="1 2" key="1">
    <citation type="submission" date="2018-01" db="EMBL/GenBank/DDBJ databases">
        <title>Draft genome sequence of Sphaerisporangium sp. 7K107.</title>
        <authorList>
            <person name="Sahin N."/>
            <person name="Saygin H."/>
            <person name="Ay H."/>
        </authorList>
    </citation>
    <scope>NUCLEOTIDE SEQUENCE [LARGE SCALE GENOMIC DNA]</scope>
    <source>
        <strain evidence="1 2">7K107</strain>
    </source>
</reference>
<accession>A0A2W2GPL8</accession>
<dbReference type="EMBL" id="POUA01000043">
    <property type="protein sequence ID" value="PZG51466.1"/>
    <property type="molecule type" value="Genomic_DNA"/>
</dbReference>
<comment type="caution">
    <text evidence="1">The sequence shown here is derived from an EMBL/GenBank/DDBJ whole genome shotgun (WGS) entry which is preliminary data.</text>
</comment>
<evidence type="ECO:0000313" key="1">
    <source>
        <dbReference type="EMBL" id="PZG51466.1"/>
    </source>
</evidence>
<keyword evidence="2" id="KW-1185">Reference proteome</keyword>
<organism evidence="1 2">
    <name type="scientific">Spongiactinospora gelatinilytica</name>
    <dbReference type="NCBI Taxonomy" id="2666298"/>
    <lineage>
        <taxon>Bacteria</taxon>
        <taxon>Bacillati</taxon>
        <taxon>Actinomycetota</taxon>
        <taxon>Actinomycetes</taxon>
        <taxon>Streptosporangiales</taxon>
        <taxon>Streptosporangiaceae</taxon>
        <taxon>Spongiactinospora</taxon>
    </lineage>
</organism>
<evidence type="ECO:0000313" key="2">
    <source>
        <dbReference type="Proteomes" id="UP000248544"/>
    </source>
</evidence>
<name>A0A2W2GPL8_9ACTN</name>
<dbReference type="Proteomes" id="UP000248544">
    <property type="component" value="Unassembled WGS sequence"/>
</dbReference>
<protein>
    <submittedName>
        <fullName evidence="1">Uncharacterized protein</fullName>
    </submittedName>
</protein>